<dbReference type="Pfam" id="PF00419">
    <property type="entry name" value="Fimbrial"/>
    <property type="match status" value="1"/>
</dbReference>
<evidence type="ECO:0000256" key="3">
    <source>
        <dbReference type="ARBA" id="ARBA00022729"/>
    </source>
</evidence>
<dbReference type="InterPro" id="IPR050263">
    <property type="entry name" value="Bact_Fimbrial_Adh_Pro"/>
</dbReference>
<organism evidence="7 8">
    <name type="scientific">Shigella sonnei</name>
    <dbReference type="NCBI Taxonomy" id="624"/>
    <lineage>
        <taxon>Bacteria</taxon>
        <taxon>Pseudomonadati</taxon>
        <taxon>Pseudomonadota</taxon>
        <taxon>Gammaproteobacteria</taxon>
        <taxon>Enterobacterales</taxon>
        <taxon>Enterobacteriaceae</taxon>
        <taxon>Shigella</taxon>
    </lineage>
</organism>
<evidence type="ECO:0000256" key="2">
    <source>
        <dbReference type="ARBA" id="ARBA00006671"/>
    </source>
</evidence>
<dbReference type="PANTHER" id="PTHR33420:SF3">
    <property type="entry name" value="FIMBRIAL SUBUNIT ELFA"/>
    <property type="match status" value="1"/>
</dbReference>
<name>A0AAE5N4R4_SHISO</name>
<dbReference type="Proteomes" id="UP000215313">
    <property type="component" value="Unassembled WGS sequence"/>
</dbReference>
<evidence type="ECO:0000313" key="7">
    <source>
        <dbReference type="EMBL" id="OYG91471.1"/>
    </source>
</evidence>
<dbReference type="EMBL" id="NQBG01000103">
    <property type="protein sequence ID" value="OYG91471.1"/>
    <property type="molecule type" value="Genomic_DNA"/>
</dbReference>
<keyword evidence="3 5" id="KW-0732">Signal</keyword>
<proteinExistence type="inferred from homology"/>
<feature type="signal peptide" evidence="5">
    <location>
        <begin position="1"/>
        <end position="20"/>
    </location>
</feature>
<sequence>MKKYWLLFLLVIPLCGQSKCTPKGVSTATQPITLDLTTGSTTVSFNPNLQGSYECNSPGDKMYFATTLDDYIVEMKDGSSNKSIFIKLKLEADGFPVETSGLPLSPKTYSVEDTINNKQLKLTASYIPSSTYDNNHGEVVEGDSFELKKAAANFSYSNRCSSNILSWIVCYVFGLLNKGEFYEQKLTINVKHKPTTCRFSQPTYEIRIPETTISEMLSANNSKSGSVDLVLNCDSVYNVTTNPVTFKVERGVWDDSGTILKNTLSDGAKGVGFQIYNGNATTPLKLGDTLMNRLPKMAAIQEQYIFPITAKYVRVKEEALQPGEVQGQAIFAVSYD</sequence>
<accession>A0AAE5N4R4</accession>
<dbReference type="InterPro" id="IPR008966">
    <property type="entry name" value="Adhesion_dom_sf"/>
</dbReference>
<dbReference type="SUPFAM" id="SSF49401">
    <property type="entry name" value="Bacterial adhesins"/>
    <property type="match status" value="1"/>
</dbReference>
<dbReference type="Gene3D" id="2.60.40.1090">
    <property type="entry name" value="Fimbrial-type adhesion domain"/>
    <property type="match status" value="1"/>
</dbReference>
<dbReference type="RefSeq" id="WP_094313028.1">
    <property type="nucleotide sequence ID" value="NZ_NQBG01000103.1"/>
</dbReference>
<evidence type="ECO:0000256" key="4">
    <source>
        <dbReference type="ARBA" id="ARBA00023263"/>
    </source>
</evidence>
<evidence type="ECO:0000256" key="1">
    <source>
        <dbReference type="ARBA" id="ARBA00004561"/>
    </source>
</evidence>
<comment type="caution">
    <text evidence="7">The sequence shown here is derived from an EMBL/GenBank/DDBJ whole genome shotgun (WGS) entry which is preliminary data.</text>
</comment>
<evidence type="ECO:0000259" key="6">
    <source>
        <dbReference type="Pfam" id="PF00419"/>
    </source>
</evidence>
<feature type="chain" id="PRO_5042188017" description="Fimbrial-type adhesion domain-containing protein" evidence="5">
    <location>
        <begin position="21"/>
        <end position="336"/>
    </location>
</feature>
<dbReference type="GO" id="GO:0043709">
    <property type="term" value="P:cell adhesion involved in single-species biofilm formation"/>
    <property type="evidence" value="ECO:0007669"/>
    <property type="project" value="TreeGrafter"/>
</dbReference>
<dbReference type="AlphaFoldDB" id="A0AAE5N4R4"/>
<reference evidence="7 8" key="1">
    <citation type="submission" date="2017-08" db="EMBL/GenBank/DDBJ databases">
        <authorList>
            <person name="Fouts D."/>
            <person name="Sutton G."/>
            <person name="Nguyen K."/>
            <person name="Thamlikitkul V."/>
        </authorList>
    </citation>
    <scope>NUCLEOTIDE SEQUENCE [LARGE SCALE GENOMIC DNA]</scope>
    <source>
        <strain evidence="7 8">ECH+15</strain>
    </source>
</reference>
<dbReference type="GO" id="GO:0009289">
    <property type="term" value="C:pilus"/>
    <property type="evidence" value="ECO:0007669"/>
    <property type="project" value="UniProtKB-SubCell"/>
</dbReference>
<dbReference type="InterPro" id="IPR036937">
    <property type="entry name" value="Adhesion_dom_fimbrial_sf"/>
</dbReference>
<feature type="domain" description="Fimbrial-type adhesion" evidence="6">
    <location>
        <begin position="187"/>
        <end position="336"/>
    </location>
</feature>
<dbReference type="PANTHER" id="PTHR33420">
    <property type="entry name" value="FIMBRIAL SUBUNIT ELFA-RELATED"/>
    <property type="match status" value="1"/>
</dbReference>
<protein>
    <recommendedName>
        <fullName evidence="6">Fimbrial-type adhesion domain-containing protein</fullName>
    </recommendedName>
</protein>
<dbReference type="InterPro" id="IPR000259">
    <property type="entry name" value="Adhesion_dom_fimbrial"/>
</dbReference>
<evidence type="ECO:0000313" key="8">
    <source>
        <dbReference type="Proteomes" id="UP000215313"/>
    </source>
</evidence>
<keyword evidence="4" id="KW-0281">Fimbrium</keyword>
<gene>
    <name evidence="7" type="ORF">CI727_18010</name>
</gene>
<comment type="similarity">
    <text evidence="2">Belongs to the fimbrial protein family.</text>
</comment>
<comment type="subcellular location">
    <subcellularLocation>
        <location evidence="1">Fimbrium</location>
    </subcellularLocation>
</comment>
<evidence type="ECO:0000256" key="5">
    <source>
        <dbReference type="SAM" id="SignalP"/>
    </source>
</evidence>